<dbReference type="FunFam" id="1.10.630.10:FF:000238">
    <property type="entry name" value="Cytochrome P450 2A6"/>
    <property type="match status" value="1"/>
</dbReference>
<name>A0AAW2I931_9NEOP</name>
<dbReference type="GO" id="GO:0006082">
    <property type="term" value="P:organic acid metabolic process"/>
    <property type="evidence" value="ECO:0007669"/>
    <property type="project" value="TreeGrafter"/>
</dbReference>
<feature type="binding site" description="axial binding residue" evidence="14">
    <location>
        <position position="421"/>
    </location>
    <ligand>
        <name>heme</name>
        <dbReference type="ChEBI" id="CHEBI:30413"/>
    </ligand>
    <ligandPart>
        <name>Fe</name>
        <dbReference type="ChEBI" id="CHEBI:18248"/>
    </ligandPart>
</feature>
<comment type="subcellular location">
    <subcellularLocation>
        <location evidence="4">Endoplasmic reticulum membrane</location>
        <topology evidence="4">Peripheral membrane protein</topology>
    </subcellularLocation>
    <subcellularLocation>
        <location evidence="3">Microsome membrane</location>
        <topology evidence="3">Peripheral membrane protein</topology>
    </subcellularLocation>
</comment>
<comment type="function">
    <text evidence="2">May be involved in the metabolism of insect hormones and in the breakdown of synthetic insecticides.</text>
</comment>
<dbReference type="InterPro" id="IPR001128">
    <property type="entry name" value="Cyt_P450"/>
</dbReference>
<evidence type="ECO:0000256" key="12">
    <source>
        <dbReference type="ARBA" id="ARBA00023033"/>
    </source>
</evidence>
<keyword evidence="7 14" id="KW-0479">Metal-binding</keyword>
<gene>
    <name evidence="17" type="ORF">PYX00_000191</name>
</gene>
<organism evidence="17">
    <name type="scientific">Menopon gallinae</name>
    <name type="common">poultry shaft louse</name>
    <dbReference type="NCBI Taxonomy" id="328185"/>
    <lineage>
        <taxon>Eukaryota</taxon>
        <taxon>Metazoa</taxon>
        <taxon>Ecdysozoa</taxon>
        <taxon>Arthropoda</taxon>
        <taxon>Hexapoda</taxon>
        <taxon>Insecta</taxon>
        <taxon>Pterygota</taxon>
        <taxon>Neoptera</taxon>
        <taxon>Paraneoptera</taxon>
        <taxon>Psocodea</taxon>
        <taxon>Troctomorpha</taxon>
        <taxon>Phthiraptera</taxon>
        <taxon>Amblycera</taxon>
        <taxon>Menoponidae</taxon>
        <taxon>Menopon</taxon>
    </lineage>
</organism>
<evidence type="ECO:0000256" key="10">
    <source>
        <dbReference type="ARBA" id="ARBA00023002"/>
    </source>
</evidence>
<dbReference type="EMBL" id="JARGDH010000001">
    <property type="protein sequence ID" value="KAL0278353.1"/>
    <property type="molecule type" value="Genomic_DNA"/>
</dbReference>
<keyword evidence="8" id="KW-0256">Endoplasmic reticulum</keyword>
<comment type="cofactor">
    <cofactor evidence="1 14">
        <name>heme</name>
        <dbReference type="ChEBI" id="CHEBI:30413"/>
    </cofactor>
</comment>
<evidence type="ECO:0000256" key="15">
    <source>
        <dbReference type="RuleBase" id="RU000461"/>
    </source>
</evidence>
<keyword evidence="11 14" id="KW-0408">Iron</keyword>
<evidence type="ECO:0000256" key="4">
    <source>
        <dbReference type="ARBA" id="ARBA00004406"/>
    </source>
</evidence>
<dbReference type="Pfam" id="PF00067">
    <property type="entry name" value="p450"/>
    <property type="match status" value="1"/>
</dbReference>
<dbReference type="PANTHER" id="PTHR24300">
    <property type="entry name" value="CYTOCHROME P450 508A4-RELATED"/>
    <property type="match status" value="1"/>
</dbReference>
<dbReference type="AlphaFoldDB" id="A0AAW2I931"/>
<dbReference type="GO" id="GO:0006805">
    <property type="term" value="P:xenobiotic metabolic process"/>
    <property type="evidence" value="ECO:0007669"/>
    <property type="project" value="TreeGrafter"/>
</dbReference>
<keyword evidence="10 15" id="KW-0560">Oxidoreductase</keyword>
<dbReference type="GO" id="GO:0016712">
    <property type="term" value="F:oxidoreductase activity, acting on paired donors, with incorporation or reduction of molecular oxygen, reduced flavin or flavoprotein as one donor, and incorporation of one atom of oxygen"/>
    <property type="evidence" value="ECO:0007669"/>
    <property type="project" value="TreeGrafter"/>
</dbReference>
<dbReference type="InterPro" id="IPR017972">
    <property type="entry name" value="Cyt_P450_CS"/>
</dbReference>
<feature type="signal peptide" evidence="16">
    <location>
        <begin position="1"/>
        <end position="21"/>
    </location>
</feature>
<dbReference type="InterPro" id="IPR002401">
    <property type="entry name" value="Cyt_P450_E_grp-I"/>
</dbReference>
<keyword evidence="12 15" id="KW-0503">Monooxygenase</keyword>
<dbReference type="PANTHER" id="PTHR24300:SF376">
    <property type="entry name" value="CYTOCHROME P450 15A1"/>
    <property type="match status" value="1"/>
</dbReference>
<dbReference type="PROSITE" id="PS00086">
    <property type="entry name" value="CYTOCHROME_P450"/>
    <property type="match status" value="1"/>
</dbReference>
<evidence type="ECO:0008006" key="18">
    <source>
        <dbReference type="Google" id="ProtNLM"/>
    </source>
</evidence>
<dbReference type="InterPro" id="IPR050182">
    <property type="entry name" value="Cytochrome_P450_fam2"/>
</dbReference>
<evidence type="ECO:0000256" key="1">
    <source>
        <dbReference type="ARBA" id="ARBA00001971"/>
    </source>
</evidence>
<dbReference type="Gene3D" id="1.10.630.10">
    <property type="entry name" value="Cytochrome P450"/>
    <property type="match status" value="1"/>
</dbReference>
<evidence type="ECO:0000256" key="8">
    <source>
        <dbReference type="ARBA" id="ARBA00022824"/>
    </source>
</evidence>
<evidence type="ECO:0000313" key="17">
    <source>
        <dbReference type="EMBL" id="KAL0278353.1"/>
    </source>
</evidence>
<dbReference type="SUPFAM" id="SSF48264">
    <property type="entry name" value="Cytochrome P450"/>
    <property type="match status" value="1"/>
</dbReference>
<evidence type="ECO:0000256" key="13">
    <source>
        <dbReference type="ARBA" id="ARBA00023136"/>
    </source>
</evidence>
<dbReference type="GO" id="GO:0005789">
    <property type="term" value="C:endoplasmic reticulum membrane"/>
    <property type="evidence" value="ECO:0007669"/>
    <property type="project" value="UniProtKB-SubCell"/>
</dbReference>
<proteinExistence type="inferred from homology"/>
<reference evidence="17" key="1">
    <citation type="journal article" date="2024" name="Gigascience">
        <title>Chromosome-level genome of the poultry shaft louse Menopon gallinae provides insight into the host-switching and adaptive evolution of parasitic lice.</title>
        <authorList>
            <person name="Xu Y."/>
            <person name="Ma L."/>
            <person name="Liu S."/>
            <person name="Liang Y."/>
            <person name="Liu Q."/>
            <person name="He Z."/>
            <person name="Tian L."/>
            <person name="Duan Y."/>
            <person name="Cai W."/>
            <person name="Li H."/>
            <person name="Song F."/>
        </authorList>
    </citation>
    <scope>NUCLEOTIDE SEQUENCE</scope>
    <source>
        <strain evidence="17">Cailab_2023a</strain>
    </source>
</reference>
<protein>
    <recommendedName>
        <fullName evidence="18">Cytochrome P450</fullName>
    </recommendedName>
</protein>
<keyword evidence="13" id="KW-0472">Membrane</keyword>
<comment type="similarity">
    <text evidence="5 15">Belongs to the cytochrome P450 family.</text>
</comment>
<accession>A0AAW2I931</accession>
<evidence type="ECO:0000256" key="7">
    <source>
        <dbReference type="ARBA" id="ARBA00022723"/>
    </source>
</evidence>
<evidence type="ECO:0000256" key="6">
    <source>
        <dbReference type="ARBA" id="ARBA00022617"/>
    </source>
</evidence>
<evidence type="ECO:0000256" key="16">
    <source>
        <dbReference type="SAM" id="SignalP"/>
    </source>
</evidence>
<evidence type="ECO:0000256" key="5">
    <source>
        <dbReference type="ARBA" id="ARBA00010617"/>
    </source>
</evidence>
<dbReference type="GO" id="GO:0008395">
    <property type="term" value="F:steroid hydroxylase activity"/>
    <property type="evidence" value="ECO:0007669"/>
    <property type="project" value="TreeGrafter"/>
</dbReference>
<evidence type="ECO:0000256" key="9">
    <source>
        <dbReference type="ARBA" id="ARBA00022848"/>
    </source>
</evidence>
<evidence type="ECO:0000256" key="14">
    <source>
        <dbReference type="PIRSR" id="PIRSR602401-1"/>
    </source>
</evidence>
<comment type="caution">
    <text evidence="17">The sequence shown here is derived from an EMBL/GenBank/DDBJ whole genome shotgun (WGS) entry which is preliminary data.</text>
</comment>
<keyword evidence="16" id="KW-0732">Signal</keyword>
<dbReference type="GO" id="GO:0005506">
    <property type="term" value="F:iron ion binding"/>
    <property type="evidence" value="ECO:0007669"/>
    <property type="project" value="InterPro"/>
</dbReference>
<dbReference type="PRINTS" id="PR00463">
    <property type="entry name" value="EP450I"/>
</dbReference>
<evidence type="ECO:0000256" key="2">
    <source>
        <dbReference type="ARBA" id="ARBA00003690"/>
    </source>
</evidence>
<keyword evidence="6 14" id="KW-0349">Heme</keyword>
<sequence length="476" mass="54520">MIALILICVVLLLFQWSIKRPRNFPPGPPSIPILGSVPFLELNNFHLSAEKLRDKYGPVIGLRFGNRNAIIVCGAREVEETLRRDEFQGRPQFTVTGKGVMFSDGEFWIHQRRFTLRHLRDFGFGKNSMEDVVLGEVDDFFHSYFENCNTVQVSGLFNTSVINVLWAMMGGKRYPHDDQEFRLLLDCLQKRFRNGTVAGSFKNRHPFLSKLLPFLKQVKEENVIDELIRNFLMKAFKEHKLTKEGEPRDFIDVYLNELDSSKSLHSSFSEQTLLNVCTEFFSAGAESVGNSLGFNLLYCVLYPEWQEQLYDEITSVIGKNKPSLSDKKSLHKVEAFMTEVSRCNTIASFTVPHRCLTETTLNGYTIPKDCMVLISLYATLQDKKHWGDPENFRPSRFLDTQGTFVKHKEGLPVFGAGKRVCPGESLARNTLFLFFTSMIQHYKFVIPDDHPRPSTIPLSGFTQAPQPFEVTVTRRS</sequence>
<evidence type="ECO:0000256" key="11">
    <source>
        <dbReference type="ARBA" id="ARBA00023004"/>
    </source>
</evidence>
<dbReference type="InterPro" id="IPR036396">
    <property type="entry name" value="Cyt_P450_sf"/>
</dbReference>
<feature type="chain" id="PRO_5043464025" description="Cytochrome P450" evidence="16">
    <location>
        <begin position="22"/>
        <end position="476"/>
    </location>
</feature>
<keyword evidence="9" id="KW-0492">Microsome</keyword>
<evidence type="ECO:0000256" key="3">
    <source>
        <dbReference type="ARBA" id="ARBA00004174"/>
    </source>
</evidence>
<dbReference type="GO" id="GO:0020037">
    <property type="term" value="F:heme binding"/>
    <property type="evidence" value="ECO:0007669"/>
    <property type="project" value="InterPro"/>
</dbReference>